<accession>A0A143FI78</accession>
<dbReference type="Proteomes" id="UP000225977">
    <property type="component" value="Segment"/>
</dbReference>
<proteinExistence type="predicted"/>
<sequence>MGEYRYAVVYRSNPKVRLSKTFTRKGDAKAFRDKRFEGDKERYKIAKYKLVLIEED</sequence>
<protein>
    <submittedName>
        <fullName evidence="1">Uncharacterized protein</fullName>
    </submittedName>
</protein>
<dbReference type="EMBL" id="KU737345">
    <property type="protein sequence ID" value="AMW61659.1"/>
    <property type="molecule type" value="Genomic_DNA"/>
</dbReference>
<organism evidence="1 2">
    <name type="scientific">Bacillus phage Juglone</name>
    <dbReference type="NCBI Taxonomy" id="1805949"/>
    <lineage>
        <taxon>Viruses</taxon>
        <taxon>Duplodnaviria</taxon>
        <taxon>Heunggongvirae</taxon>
        <taxon>Uroviricota</taxon>
        <taxon>Caudoviricetes</taxon>
        <taxon>Herelleviridae</taxon>
        <taxon>Bastillevirinae</taxon>
        <taxon>Bequatrovirus</taxon>
        <taxon>Bequatrovirus troll</taxon>
    </lineage>
</organism>
<name>A0A143FI78_9CAUD</name>
<gene>
    <name evidence="1" type="ORF">JUGLONE_213</name>
</gene>
<evidence type="ECO:0000313" key="1">
    <source>
        <dbReference type="EMBL" id="AMW61659.1"/>
    </source>
</evidence>
<evidence type="ECO:0000313" key="2">
    <source>
        <dbReference type="Proteomes" id="UP000225977"/>
    </source>
</evidence>
<reference evidence="2" key="1">
    <citation type="submission" date="2016-02" db="EMBL/GenBank/DDBJ databases">
        <authorList>
            <person name="Mokah H."/>
            <person name="Prakash A."/>
            <person name="Horton L."/>
            <person name="Cochran E."/>
            <person name="Foltz S."/>
            <person name="Olszewski N."/>
            <person name="Jeyasankar M."/>
            <person name="Sehgal N."/>
            <person name="Miller A."/>
            <person name="Luong A."/>
            <person name="Miller R."/>
            <person name="Afzal A."/>
            <person name="Dandamudi K."/>
            <person name="Yoo S."/>
            <person name="Shi R."/>
            <person name="Carvalho R."/>
            <person name="Koparde V.N."/>
            <person name="Lee V."/>
            <person name="Buck G."/>
            <person name="Serrano M.G."/>
            <person name="Johnson A."/>
        </authorList>
    </citation>
    <scope>NUCLEOTIDE SEQUENCE [LARGE SCALE GENOMIC DNA]</scope>
</reference>